<dbReference type="AlphaFoldDB" id="A0A1G8YEF9"/>
<dbReference type="PANTHER" id="PTHR34236:SF1">
    <property type="entry name" value="DIMETHYL SULFOXIDE REDUCTASE TRANSCRIPTIONAL ACTIVATOR"/>
    <property type="match status" value="1"/>
</dbReference>
<dbReference type="Pfam" id="PF24277">
    <property type="entry name" value="DmsR_N"/>
    <property type="match status" value="1"/>
</dbReference>
<proteinExistence type="predicted"/>
<dbReference type="Proteomes" id="UP000198882">
    <property type="component" value="Unassembled WGS sequence"/>
</dbReference>
<reference evidence="6" key="1">
    <citation type="submission" date="2016-10" db="EMBL/GenBank/DDBJ databases">
        <authorList>
            <person name="Varghese N."/>
            <person name="Submissions S."/>
        </authorList>
    </citation>
    <scope>NUCLEOTIDE SEQUENCE [LARGE SCALE GENOMIC DNA]</scope>
    <source>
        <strain evidence="6">B4,CECT 8067,JCM 17497</strain>
    </source>
</reference>
<dbReference type="PANTHER" id="PTHR34236">
    <property type="entry name" value="DIMETHYL SULFOXIDE REDUCTASE TRANSCRIPTIONAL ACTIVATOR"/>
    <property type="match status" value="1"/>
</dbReference>
<keyword evidence="2" id="KW-0804">Transcription</keyword>
<organism evidence="5 6">
    <name type="scientific">Natronorubrum texcoconense</name>
    <dbReference type="NCBI Taxonomy" id="1095776"/>
    <lineage>
        <taxon>Archaea</taxon>
        <taxon>Methanobacteriati</taxon>
        <taxon>Methanobacteriota</taxon>
        <taxon>Stenosarchaea group</taxon>
        <taxon>Halobacteria</taxon>
        <taxon>Halobacteriales</taxon>
        <taxon>Natrialbaceae</taxon>
        <taxon>Natronorubrum</taxon>
    </lineage>
</organism>
<feature type="domain" description="HTH bat-type" evidence="3">
    <location>
        <begin position="203"/>
        <end position="254"/>
    </location>
</feature>
<dbReference type="InterPro" id="IPR007050">
    <property type="entry name" value="HTH_bacterioopsin"/>
</dbReference>
<accession>A0A1G8YEF9</accession>
<evidence type="ECO:0000313" key="6">
    <source>
        <dbReference type="Proteomes" id="UP000198882"/>
    </source>
</evidence>
<evidence type="ECO:0000313" key="5">
    <source>
        <dbReference type="EMBL" id="SDK01116.1"/>
    </source>
</evidence>
<evidence type="ECO:0000256" key="2">
    <source>
        <dbReference type="ARBA" id="ARBA00023163"/>
    </source>
</evidence>
<protein>
    <submittedName>
        <fullName evidence="5">Uncharacterized protein</fullName>
    </submittedName>
</protein>
<dbReference type="STRING" id="1095776.SAMN04515672_2130"/>
<dbReference type="InterPro" id="IPR056433">
    <property type="entry name" value="DmsR-like_N"/>
</dbReference>
<evidence type="ECO:0000256" key="1">
    <source>
        <dbReference type="ARBA" id="ARBA00023015"/>
    </source>
</evidence>
<keyword evidence="6" id="KW-1185">Reference proteome</keyword>
<feature type="domain" description="DmsR-like N-terminal" evidence="4">
    <location>
        <begin position="43"/>
        <end position="186"/>
    </location>
</feature>
<evidence type="ECO:0000259" key="4">
    <source>
        <dbReference type="Pfam" id="PF24277"/>
    </source>
</evidence>
<gene>
    <name evidence="5" type="ORF">SAMN04515672_2130</name>
</gene>
<evidence type="ECO:0000259" key="3">
    <source>
        <dbReference type="Pfam" id="PF04967"/>
    </source>
</evidence>
<dbReference type="Pfam" id="PF04967">
    <property type="entry name" value="HTH_10"/>
    <property type="match status" value="1"/>
</dbReference>
<sequence length="262" mass="29012">MGWRNSDARGGFESVCSGAEWWVPNERVRTQGLGGFQPHLHSMPSGIRAEIKIDDPAGCVVTQAAGAASGNVQSVSKSTNPDAPERVSEEFMLEAEEYPDAFDTDVELTSIFSYGTSEVYRFTRELGRGCPCEWIERHDSPVTDVRTRGSALFLTFHAPDMEGLQAIIGDLKTQFSNLDVQRLLQSQQDHAETNLVFVDRSTLTARQLEVLETAHRMGYFEHPKRANAGEVAKALEITSTTFTEHLAAAQTKLLDAILEYDD</sequence>
<dbReference type="EMBL" id="FNFE01000002">
    <property type="protein sequence ID" value="SDK01116.1"/>
    <property type="molecule type" value="Genomic_DNA"/>
</dbReference>
<keyword evidence="1" id="KW-0805">Transcription regulation</keyword>
<name>A0A1G8YEF9_9EURY</name>